<evidence type="ECO:0000313" key="2">
    <source>
        <dbReference type="WBParaSite" id="JU765_v2.g11623.t1"/>
    </source>
</evidence>
<evidence type="ECO:0000313" key="1">
    <source>
        <dbReference type="Proteomes" id="UP000887576"/>
    </source>
</evidence>
<sequence>MTDTDLKRKSELKAVHSKDPIEKLRYKCLSRGAAGIKELARVFRIADVNDDNKLTADELVRICQVYKLDLPTADVQAAFKKVDTDGSGSLSFDEFLLALRPPMNENRLKLIDMAFKKLDKTATSILNIELQAPIMTDTDLKRKSELKAVHSKDPIEKLRYKCLSRGAAGIKELARVFRIADVNDDNKLTADELVRICQVYKLDLPTADVQAAFKKVDSDGSGSLSFDEFLLALRPPMNENRLKLIDMAFKKLDKTGDGVITVADLKNVYNCKKNPKFCSGEKTEEEIFKDFLANFEIGGHVDGKVTKEEFINYYAGVSAAIDTDVYFDLMMRNSWKL</sequence>
<dbReference type="Proteomes" id="UP000887576">
    <property type="component" value="Unplaced"/>
</dbReference>
<protein>
    <submittedName>
        <fullName evidence="2">EF-hand domain-containing protein</fullName>
    </submittedName>
</protein>
<proteinExistence type="predicted"/>
<organism evidence="1 2">
    <name type="scientific">Panagrolaimus sp. JU765</name>
    <dbReference type="NCBI Taxonomy" id="591449"/>
    <lineage>
        <taxon>Eukaryota</taxon>
        <taxon>Metazoa</taxon>
        <taxon>Ecdysozoa</taxon>
        <taxon>Nematoda</taxon>
        <taxon>Chromadorea</taxon>
        <taxon>Rhabditida</taxon>
        <taxon>Tylenchina</taxon>
        <taxon>Panagrolaimomorpha</taxon>
        <taxon>Panagrolaimoidea</taxon>
        <taxon>Panagrolaimidae</taxon>
        <taxon>Panagrolaimus</taxon>
    </lineage>
</organism>
<reference evidence="2" key="1">
    <citation type="submission" date="2022-11" db="UniProtKB">
        <authorList>
            <consortium name="WormBaseParasite"/>
        </authorList>
    </citation>
    <scope>IDENTIFICATION</scope>
</reference>
<dbReference type="WBParaSite" id="JU765_v2.g11623.t1">
    <property type="protein sequence ID" value="JU765_v2.g11623.t1"/>
    <property type="gene ID" value="JU765_v2.g11623"/>
</dbReference>
<name>A0AC34PZW8_9BILA</name>
<accession>A0AC34PZW8</accession>